<proteinExistence type="predicted"/>
<organism evidence="1">
    <name type="scientific">Rhizophora mucronata</name>
    <name type="common">Asiatic mangrove</name>
    <dbReference type="NCBI Taxonomy" id="61149"/>
    <lineage>
        <taxon>Eukaryota</taxon>
        <taxon>Viridiplantae</taxon>
        <taxon>Streptophyta</taxon>
        <taxon>Embryophyta</taxon>
        <taxon>Tracheophyta</taxon>
        <taxon>Spermatophyta</taxon>
        <taxon>Magnoliopsida</taxon>
        <taxon>eudicotyledons</taxon>
        <taxon>Gunneridae</taxon>
        <taxon>Pentapetalae</taxon>
        <taxon>rosids</taxon>
        <taxon>fabids</taxon>
        <taxon>Malpighiales</taxon>
        <taxon>Rhizophoraceae</taxon>
        <taxon>Rhizophora</taxon>
    </lineage>
</organism>
<dbReference type="EMBL" id="GGEC01069472">
    <property type="protein sequence ID" value="MBX49956.1"/>
    <property type="molecule type" value="Transcribed_RNA"/>
</dbReference>
<reference evidence="1" key="1">
    <citation type="submission" date="2018-02" db="EMBL/GenBank/DDBJ databases">
        <title>Rhizophora mucronata_Transcriptome.</title>
        <authorList>
            <person name="Meera S.P."/>
            <person name="Sreeshan A."/>
            <person name="Augustine A."/>
        </authorList>
    </citation>
    <scope>NUCLEOTIDE SEQUENCE</scope>
    <source>
        <tissue evidence="1">Leaf</tissue>
    </source>
</reference>
<dbReference type="AlphaFoldDB" id="A0A2P2P5A5"/>
<protein>
    <submittedName>
        <fullName evidence="1">Uncharacterized protein</fullName>
    </submittedName>
</protein>
<sequence>MHTLLQLELLEKLLCSILAFSWPARFRVRISSFAYPVHINCMFQFCTIINFTCSLIHSFLLDS</sequence>
<evidence type="ECO:0000313" key="1">
    <source>
        <dbReference type="EMBL" id="MBX49956.1"/>
    </source>
</evidence>
<name>A0A2P2P5A5_RHIMU</name>
<accession>A0A2P2P5A5</accession>